<organism evidence="6 7">
    <name type="scientific">Lipotes vexillifer</name>
    <name type="common">Yangtze river dolphin</name>
    <dbReference type="NCBI Taxonomy" id="118797"/>
    <lineage>
        <taxon>Eukaryota</taxon>
        <taxon>Metazoa</taxon>
        <taxon>Chordata</taxon>
        <taxon>Craniata</taxon>
        <taxon>Vertebrata</taxon>
        <taxon>Euteleostomi</taxon>
        <taxon>Mammalia</taxon>
        <taxon>Eutheria</taxon>
        <taxon>Laurasiatheria</taxon>
        <taxon>Artiodactyla</taxon>
        <taxon>Whippomorpha</taxon>
        <taxon>Cetacea</taxon>
        <taxon>Odontoceti</taxon>
        <taxon>Lipotidae</taxon>
        <taxon>Lipotes</taxon>
    </lineage>
</organism>
<evidence type="ECO:0000256" key="4">
    <source>
        <dbReference type="ARBA" id="ARBA00023242"/>
    </source>
</evidence>
<dbReference type="InterPro" id="IPR019191">
    <property type="entry name" value="Essential_protein_Yae1_N"/>
</dbReference>
<dbReference type="InterPro" id="IPR038881">
    <property type="entry name" value="Yae1-like"/>
</dbReference>
<dbReference type="STRING" id="118797.A0A340Y6K2"/>
<evidence type="ECO:0000256" key="1">
    <source>
        <dbReference type="ARBA" id="ARBA00004123"/>
    </source>
</evidence>
<dbReference type="GO" id="GO:0005737">
    <property type="term" value="C:cytoplasm"/>
    <property type="evidence" value="ECO:0007669"/>
    <property type="project" value="UniProtKB-SubCell"/>
</dbReference>
<evidence type="ECO:0000313" key="7">
    <source>
        <dbReference type="RefSeq" id="XP_007467992.1"/>
    </source>
</evidence>
<evidence type="ECO:0000259" key="5">
    <source>
        <dbReference type="Pfam" id="PF09811"/>
    </source>
</evidence>
<dbReference type="Proteomes" id="UP000265300">
    <property type="component" value="Unplaced"/>
</dbReference>
<feature type="domain" description="Essential protein Yae1 N-terminal" evidence="5">
    <location>
        <begin position="326"/>
        <end position="364"/>
    </location>
</feature>
<dbReference type="PANTHER" id="PTHR18829">
    <property type="entry name" value="PROTEIN YAE1 HOMOLOG"/>
    <property type="match status" value="1"/>
</dbReference>
<evidence type="ECO:0000313" key="6">
    <source>
        <dbReference type="Proteomes" id="UP000265300"/>
    </source>
</evidence>
<gene>
    <name evidence="7" type="primary">LOC103079076</name>
</gene>
<dbReference type="Pfam" id="PF09811">
    <property type="entry name" value="Yae1_N"/>
    <property type="match status" value="1"/>
</dbReference>
<keyword evidence="3" id="KW-0963">Cytoplasm</keyword>
<dbReference type="GO" id="GO:0005634">
    <property type="term" value="C:nucleus"/>
    <property type="evidence" value="ECO:0007669"/>
    <property type="project" value="UniProtKB-SubCell"/>
</dbReference>
<accession>A0A340Y6K2</accession>
<dbReference type="PANTHER" id="PTHR18829:SF0">
    <property type="entry name" value="PROTEIN YAE1 HOMOLOG"/>
    <property type="match status" value="1"/>
</dbReference>
<proteinExistence type="predicted"/>
<protein>
    <submittedName>
        <fullName evidence="7">Uncharacterized protein LOC103079076</fullName>
    </submittedName>
</protein>
<evidence type="ECO:0000256" key="3">
    <source>
        <dbReference type="ARBA" id="ARBA00022490"/>
    </source>
</evidence>
<keyword evidence="4" id="KW-0539">Nucleus</keyword>
<dbReference type="RefSeq" id="XP_007467992.1">
    <property type="nucleotide sequence ID" value="XM_007467930.1"/>
</dbReference>
<dbReference type="AlphaFoldDB" id="A0A340Y6K2"/>
<keyword evidence="6" id="KW-1185">Reference proteome</keyword>
<comment type="subcellular location">
    <subcellularLocation>
        <location evidence="2">Cytoplasm</location>
    </subcellularLocation>
    <subcellularLocation>
        <location evidence="1">Nucleus</location>
    </subcellularLocation>
</comment>
<sequence>MVQVPTSAEEFLHVAGHPNWRAGESPDSLPVGKLIKEVPVVNPGTPTSWEKHGPAKARASRIQKLQCKSRGTLCSGSLPCELPGALRPAGQASIFKTVKQEHISMDDHSHLQATWGERGMLNRFKRQVKVKIAIFTGQDLNKEGRKRPREVFYRKWDLQQGTSCAFWAQPLKMVYKSLASRRRHQTSLPSWVSLLTSPESSLPTPWAAVAVEGVVAASAGVAAAEPRADAPGSAAAPAAAPAAAASPWSATIAAPGAASRVAVAVEGLLPARELLPEAMLLLSGLSHVPLVQGPGEDGYVFDEVAVELVLVQWEWQSHMQRRVKEGYRDRIDAGKAVTLQQGFNQGYKEGAEVIINYGQLRGTLSALLSWCHLHDNSPALISKINNLLDAGGWCEDYVFIHLKSITPQSHVVDLLDSIQDMDLCHIAPVEEKIDEAKDERFYENNAEFNKNCSKNLSGVDCSSLECCRTQEHAHSENPSLTWILEQTASLVKQLGVSIDILQHLKQL</sequence>
<dbReference type="GeneID" id="103079076"/>
<dbReference type="InParanoid" id="A0A340Y6K2"/>
<evidence type="ECO:0000256" key="2">
    <source>
        <dbReference type="ARBA" id="ARBA00004496"/>
    </source>
</evidence>
<dbReference type="KEGG" id="lve:103079076"/>
<reference evidence="7" key="1">
    <citation type="submission" date="2025-08" db="UniProtKB">
        <authorList>
            <consortium name="RefSeq"/>
        </authorList>
    </citation>
    <scope>IDENTIFICATION</scope>
</reference>
<name>A0A340Y6K2_LIPVE</name>